<feature type="transmembrane region" description="Helical" evidence="1">
    <location>
        <begin position="193"/>
        <end position="220"/>
    </location>
</feature>
<dbReference type="OrthoDB" id="5372842at2"/>
<evidence type="ECO:0000313" key="3">
    <source>
        <dbReference type="Proteomes" id="UP000217944"/>
    </source>
</evidence>
<keyword evidence="1" id="KW-0472">Membrane</keyword>
<comment type="caution">
    <text evidence="2">The sequence shown here is derived from an EMBL/GenBank/DDBJ whole genome shotgun (WGS) entry which is preliminary data.</text>
</comment>
<gene>
    <name evidence="2" type="ORF">LNAT_P1322</name>
</gene>
<name>A0A292YGT5_9BACT</name>
<feature type="transmembrane region" description="Helical" evidence="1">
    <location>
        <begin position="133"/>
        <end position="156"/>
    </location>
</feature>
<feature type="transmembrane region" description="Helical" evidence="1">
    <location>
        <begin position="232"/>
        <end position="256"/>
    </location>
</feature>
<dbReference type="Proteomes" id="UP000217944">
    <property type="component" value="Unassembled WGS sequence"/>
</dbReference>
<feature type="transmembrane region" description="Helical" evidence="1">
    <location>
        <begin position="43"/>
        <end position="60"/>
    </location>
</feature>
<dbReference type="EMBL" id="BDME01000002">
    <property type="protein sequence ID" value="GAX88024.1"/>
    <property type="molecule type" value="Genomic_DNA"/>
</dbReference>
<keyword evidence="1" id="KW-0812">Transmembrane</keyword>
<keyword evidence="3" id="KW-1185">Reference proteome</keyword>
<organism evidence="2 3">
    <name type="scientific">Lebetimonas natsushimae</name>
    <dbReference type="NCBI Taxonomy" id="1936991"/>
    <lineage>
        <taxon>Bacteria</taxon>
        <taxon>Pseudomonadati</taxon>
        <taxon>Campylobacterota</taxon>
        <taxon>Epsilonproteobacteria</taxon>
        <taxon>Nautiliales</taxon>
        <taxon>Nautiliaceae</taxon>
        <taxon>Lebetimonas</taxon>
    </lineage>
</organism>
<evidence type="ECO:0000256" key="1">
    <source>
        <dbReference type="SAM" id="Phobius"/>
    </source>
</evidence>
<proteinExistence type="predicted"/>
<accession>A0A292YGT5</accession>
<protein>
    <submittedName>
        <fullName evidence="2">Uncharacterized protein</fullName>
    </submittedName>
</protein>
<dbReference type="AlphaFoldDB" id="A0A292YGT5"/>
<evidence type="ECO:0000313" key="2">
    <source>
        <dbReference type="EMBL" id="GAX88024.1"/>
    </source>
</evidence>
<dbReference type="RefSeq" id="WP_096259663.1">
    <property type="nucleotide sequence ID" value="NZ_BDME01000002.1"/>
</dbReference>
<keyword evidence="1" id="KW-1133">Transmembrane helix</keyword>
<reference evidence="2 3" key="1">
    <citation type="journal article" date="2017" name="Syst. Appl. Microbiol.">
        <title>Lebetimonas natsushimae sp. nov., a novel strictly anaerobic, moderately thermophilic chemoautotroph isolated from a deep-sea hydrothermal vent polychaete nest in the Mid-Okinawa Trough.</title>
        <authorList>
            <person name="Nagata R."/>
            <person name="Takaki Y."/>
            <person name="Tame A."/>
            <person name="Nunoura T."/>
            <person name="Muto H."/>
            <person name="Mino S."/>
            <person name="Sawayama S."/>
            <person name="Takai K."/>
            <person name="Nakagawa S."/>
        </authorList>
    </citation>
    <scope>NUCLEOTIDE SEQUENCE [LARGE SCALE GENOMIC DNA]</scope>
    <source>
        <strain evidence="2 3">HS1857</strain>
    </source>
</reference>
<sequence>MKEIFQYTFTTFAEWKKLLIVILLVSIFTLIEAYPVISIVAFILEKMIYLSIGGFLIYLVKNTANIDEYFHNLKIQPLSSFLFHFIPTATGILLGNFIIISFWMFLFVIILNFSGSVYLLADPHSFLLNIQNASFIAQIMLGIYLIYFLFFSYIYLGKLGEALDKEDFKGAFLSILSSLIDFKFWIKTFNLKYFLIYLIWSIILSVIYSILSFAYLFYIFPTIFNNPNITLVVIPVFVGITTFLTYFTFFSSFFAYKSTMQYP</sequence>